<dbReference type="AlphaFoldDB" id="A0A1M7UBY5"/>
<protein>
    <submittedName>
        <fullName evidence="3">Phasin protein</fullName>
    </submittedName>
</protein>
<evidence type="ECO:0000256" key="1">
    <source>
        <dbReference type="SAM" id="MobiDB-lite"/>
    </source>
</evidence>
<name>A0A1M7UBY5_9BRAD</name>
<keyword evidence="4" id="KW-1185">Reference proteome</keyword>
<dbReference type="InterPro" id="IPR018968">
    <property type="entry name" value="Phasin"/>
</dbReference>
<dbReference type="Pfam" id="PF09361">
    <property type="entry name" value="Phasin_2"/>
    <property type="match status" value="1"/>
</dbReference>
<organism evidence="3 4">
    <name type="scientific">Bradyrhizobium erythrophlei</name>
    <dbReference type="NCBI Taxonomy" id="1437360"/>
    <lineage>
        <taxon>Bacteria</taxon>
        <taxon>Pseudomonadati</taxon>
        <taxon>Pseudomonadota</taxon>
        <taxon>Alphaproteobacteria</taxon>
        <taxon>Hyphomicrobiales</taxon>
        <taxon>Nitrobacteraceae</taxon>
        <taxon>Bradyrhizobium</taxon>
    </lineage>
</organism>
<evidence type="ECO:0000313" key="4">
    <source>
        <dbReference type="Proteomes" id="UP000184096"/>
    </source>
</evidence>
<feature type="domain" description="Phasin" evidence="2">
    <location>
        <begin position="106"/>
        <end position="182"/>
    </location>
</feature>
<gene>
    <name evidence="3" type="ORF">SAMN05444170_4303</name>
</gene>
<evidence type="ECO:0000259" key="2">
    <source>
        <dbReference type="Pfam" id="PF09361"/>
    </source>
</evidence>
<accession>A0A1M7UBY5</accession>
<reference evidence="4" key="1">
    <citation type="submission" date="2016-11" db="EMBL/GenBank/DDBJ databases">
        <authorList>
            <person name="Varghese N."/>
            <person name="Submissions S."/>
        </authorList>
    </citation>
    <scope>NUCLEOTIDE SEQUENCE [LARGE SCALE GENOMIC DNA]</scope>
    <source>
        <strain evidence="4">GAS401</strain>
    </source>
</reference>
<evidence type="ECO:0000313" key="3">
    <source>
        <dbReference type="EMBL" id="SHN80397.1"/>
    </source>
</evidence>
<proteinExistence type="predicted"/>
<feature type="region of interest" description="Disordered" evidence="1">
    <location>
        <begin position="1"/>
        <end position="45"/>
    </location>
</feature>
<dbReference type="RefSeq" id="WP_156898607.1">
    <property type="nucleotide sequence ID" value="NZ_LT670849.1"/>
</dbReference>
<dbReference type="OrthoDB" id="7678100at2"/>
<dbReference type="EMBL" id="LT670849">
    <property type="protein sequence ID" value="SHN80397.1"/>
    <property type="molecule type" value="Genomic_DNA"/>
</dbReference>
<sequence length="190" mass="21162">MPTIQEEKRTKPRSRSRKADQRSSKGGQKQVEVRAEADPVSPMVAEPEATEVQVVEMEAVVVDVAPVAVMEPVIATEPVVALEQPEPTALTGEVLPPEVLRPASQVDGFQAIAQAYGEYSKKSWLNGRFLMERLIAARTFDEAIEIQGEFAKQAYTNFLTQSERICGLYGAWTQQFFRPLEKLATGWPRN</sequence>
<dbReference type="Proteomes" id="UP000184096">
    <property type="component" value="Chromosome I"/>
</dbReference>